<protein>
    <recommendedName>
        <fullName evidence="9">CidA/LrgA family protein</fullName>
    </recommendedName>
</protein>
<keyword evidence="2" id="KW-1003">Cell membrane</keyword>
<gene>
    <name evidence="7" type="ORF">GJU40_11125</name>
</gene>
<evidence type="ECO:0000256" key="5">
    <source>
        <dbReference type="ARBA" id="ARBA00023136"/>
    </source>
</evidence>
<feature type="transmembrane region" description="Helical" evidence="6">
    <location>
        <begin position="21"/>
        <end position="43"/>
    </location>
</feature>
<dbReference type="EMBL" id="WKKI01000020">
    <property type="protein sequence ID" value="MRX72700.1"/>
    <property type="molecule type" value="Genomic_DNA"/>
</dbReference>
<feature type="transmembrane region" description="Helical" evidence="6">
    <location>
        <begin position="49"/>
        <end position="70"/>
    </location>
</feature>
<evidence type="ECO:0000313" key="8">
    <source>
        <dbReference type="Proteomes" id="UP000448867"/>
    </source>
</evidence>
<evidence type="ECO:0000256" key="3">
    <source>
        <dbReference type="ARBA" id="ARBA00022692"/>
    </source>
</evidence>
<keyword evidence="3 6" id="KW-0812">Transmembrane</keyword>
<feature type="transmembrane region" description="Helical" evidence="6">
    <location>
        <begin position="82"/>
        <end position="101"/>
    </location>
</feature>
<accession>A0A7X2IZS7</accession>
<comment type="caution">
    <text evidence="7">The sequence shown here is derived from an EMBL/GenBank/DDBJ whole genome shotgun (WGS) entry which is preliminary data.</text>
</comment>
<dbReference type="Pfam" id="PF03788">
    <property type="entry name" value="LrgA"/>
    <property type="match status" value="1"/>
</dbReference>
<keyword evidence="4 6" id="KW-1133">Transmembrane helix</keyword>
<evidence type="ECO:0000256" key="4">
    <source>
        <dbReference type="ARBA" id="ARBA00022989"/>
    </source>
</evidence>
<comment type="subcellular location">
    <subcellularLocation>
        <location evidence="1">Cell membrane</location>
        <topology evidence="1">Multi-pass membrane protein</topology>
    </subcellularLocation>
</comment>
<dbReference type="Proteomes" id="UP000448867">
    <property type="component" value="Unassembled WGS sequence"/>
</dbReference>
<reference evidence="7 8" key="1">
    <citation type="submission" date="2019-11" db="EMBL/GenBank/DDBJ databases">
        <title>Bacillus lacus genome.</title>
        <authorList>
            <person name="Allen C.J."/>
            <person name="Newman J.D."/>
        </authorList>
    </citation>
    <scope>NUCLEOTIDE SEQUENCE [LARGE SCALE GENOMIC DNA]</scope>
    <source>
        <strain evidence="7 8">KCTC 33946</strain>
    </source>
</reference>
<evidence type="ECO:0000256" key="6">
    <source>
        <dbReference type="SAM" id="Phobius"/>
    </source>
</evidence>
<proteinExistence type="predicted"/>
<dbReference type="InterPro" id="IPR005538">
    <property type="entry name" value="LrgA/CidA"/>
</dbReference>
<organism evidence="7 8">
    <name type="scientific">Metabacillus lacus</name>
    <dbReference type="NCBI Taxonomy" id="1983721"/>
    <lineage>
        <taxon>Bacteria</taxon>
        <taxon>Bacillati</taxon>
        <taxon>Bacillota</taxon>
        <taxon>Bacilli</taxon>
        <taxon>Bacillales</taxon>
        <taxon>Bacillaceae</taxon>
        <taxon>Metabacillus</taxon>
    </lineage>
</organism>
<dbReference type="AlphaFoldDB" id="A0A7X2IZS7"/>
<evidence type="ECO:0000256" key="2">
    <source>
        <dbReference type="ARBA" id="ARBA00022475"/>
    </source>
</evidence>
<dbReference type="OrthoDB" id="3176438at2"/>
<keyword evidence="5 6" id="KW-0472">Membrane</keyword>
<dbReference type="PANTHER" id="PTHR33931:SF2">
    <property type="entry name" value="HOLIN-LIKE PROTEIN CIDA"/>
    <property type="match status" value="1"/>
</dbReference>
<evidence type="ECO:0000313" key="7">
    <source>
        <dbReference type="EMBL" id="MRX72700.1"/>
    </source>
</evidence>
<evidence type="ECO:0000256" key="1">
    <source>
        <dbReference type="ARBA" id="ARBA00004651"/>
    </source>
</evidence>
<name>A0A7X2IZS7_9BACI</name>
<evidence type="ECO:0008006" key="9">
    <source>
        <dbReference type="Google" id="ProtNLM"/>
    </source>
</evidence>
<dbReference type="GO" id="GO:0005886">
    <property type="term" value="C:plasma membrane"/>
    <property type="evidence" value="ECO:0007669"/>
    <property type="project" value="UniProtKB-SubCell"/>
</dbReference>
<sequence>MKHQNIKRPQSFLLKEAENMAKYLKIFLQIMLLAVIYALGSLLQAGLGLPVPGSIIGMVLLFAALVFNVIPQNWIEEGSTFLLKHLTLLFIPATVGLIDYLDLFSGINSITLIIVIFSTALVMTCSAFLCQMLAGFGKEKSEKVNI</sequence>
<feature type="transmembrane region" description="Helical" evidence="6">
    <location>
        <begin position="107"/>
        <end position="130"/>
    </location>
</feature>
<dbReference type="PANTHER" id="PTHR33931">
    <property type="entry name" value="HOLIN-LIKE PROTEIN CIDA-RELATED"/>
    <property type="match status" value="1"/>
</dbReference>
<keyword evidence="8" id="KW-1185">Reference proteome</keyword>